<evidence type="ECO:0008006" key="6">
    <source>
        <dbReference type="Google" id="ProtNLM"/>
    </source>
</evidence>
<gene>
    <name evidence="4" type="ORF">CF394_10490</name>
</gene>
<dbReference type="PROSITE" id="PS50887">
    <property type="entry name" value="GGDEF"/>
    <property type="match status" value="1"/>
</dbReference>
<dbReference type="SUPFAM" id="SSF55785">
    <property type="entry name" value="PYP-like sensor domain (PAS domain)"/>
    <property type="match status" value="1"/>
</dbReference>
<feature type="domain" description="PAC" evidence="1">
    <location>
        <begin position="104"/>
        <end position="158"/>
    </location>
</feature>
<dbReference type="PROSITE" id="PS50883">
    <property type="entry name" value="EAL"/>
    <property type="match status" value="1"/>
</dbReference>
<feature type="domain" description="EAL" evidence="2">
    <location>
        <begin position="322"/>
        <end position="575"/>
    </location>
</feature>
<dbReference type="InterPro" id="IPR001633">
    <property type="entry name" value="EAL_dom"/>
</dbReference>
<dbReference type="Pfam" id="PF13426">
    <property type="entry name" value="PAS_9"/>
    <property type="match status" value="1"/>
</dbReference>
<dbReference type="InterPro" id="IPR029787">
    <property type="entry name" value="Nucleotide_cyclase"/>
</dbReference>
<dbReference type="InterPro" id="IPR052155">
    <property type="entry name" value="Biofilm_reg_signaling"/>
</dbReference>
<keyword evidence="5" id="KW-1185">Reference proteome</keyword>
<dbReference type="AlphaFoldDB" id="A0A264W205"/>
<dbReference type="OrthoDB" id="2624050at2"/>
<proteinExistence type="predicted"/>
<dbReference type="Gene3D" id="3.30.450.20">
    <property type="entry name" value="PAS domain"/>
    <property type="match status" value="1"/>
</dbReference>
<dbReference type="SUPFAM" id="SSF141868">
    <property type="entry name" value="EAL domain-like"/>
    <property type="match status" value="1"/>
</dbReference>
<dbReference type="InterPro" id="IPR000160">
    <property type="entry name" value="GGDEF_dom"/>
</dbReference>
<dbReference type="InterPro" id="IPR035919">
    <property type="entry name" value="EAL_sf"/>
</dbReference>
<dbReference type="InterPro" id="IPR000014">
    <property type="entry name" value="PAS"/>
</dbReference>
<dbReference type="EMBL" id="NOKQ01000220">
    <property type="protein sequence ID" value="OZS77628.1"/>
    <property type="molecule type" value="Genomic_DNA"/>
</dbReference>
<feature type="domain" description="GGDEF" evidence="3">
    <location>
        <begin position="186"/>
        <end position="313"/>
    </location>
</feature>
<name>A0A264W205_9BACL</name>
<dbReference type="PANTHER" id="PTHR44757:SF2">
    <property type="entry name" value="BIOFILM ARCHITECTURE MAINTENANCE PROTEIN MBAA"/>
    <property type="match status" value="1"/>
</dbReference>
<dbReference type="Gene3D" id="3.30.70.270">
    <property type="match status" value="1"/>
</dbReference>
<dbReference type="CDD" id="cd01948">
    <property type="entry name" value="EAL"/>
    <property type="match status" value="1"/>
</dbReference>
<evidence type="ECO:0000313" key="5">
    <source>
        <dbReference type="Proteomes" id="UP000217065"/>
    </source>
</evidence>
<dbReference type="Proteomes" id="UP000217065">
    <property type="component" value="Unassembled WGS sequence"/>
</dbReference>
<evidence type="ECO:0000259" key="1">
    <source>
        <dbReference type="PROSITE" id="PS50113"/>
    </source>
</evidence>
<dbReference type="CDD" id="cd00130">
    <property type="entry name" value="PAS"/>
    <property type="match status" value="1"/>
</dbReference>
<evidence type="ECO:0000313" key="4">
    <source>
        <dbReference type="EMBL" id="OZS77628.1"/>
    </source>
</evidence>
<dbReference type="InterPro" id="IPR035965">
    <property type="entry name" value="PAS-like_dom_sf"/>
</dbReference>
<protein>
    <recommendedName>
        <fullName evidence="6">Diguanylate cyclase</fullName>
    </recommendedName>
</protein>
<dbReference type="SMART" id="SM00267">
    <property type="entry name" value="GGDEF"/>
    <property type="match status" value="1"/>
</dbReference>
<comment type="caution">
    <text evidence="4">The sequence shown here is derived from an EMBL/GenBank/DDBJ whole genome shotgun (WGS) entry which is preliminary data.</text>
</comment>
<accession>A0A264W205</accession>
<dbReference type="PANTHER" id="PTHR44757">
    <property type="entry name" value="DIGUANYLATE CYCLASE DGCP"/>
    <property type="match status" value="1"/>
</dbReference>
<dbReference type="SUPFAM" id="SSF55073">
    <property type="entry name" value="Nucleotide cyclase"/>
    <property type="match status" value="1"/>
</dbReference>
<dbReference type="Pfam" id="PF00990">
    <property type="entry name" value="GGDEF"/>
    <property type="match status" value="1"/>
</dbReference>
<dbReference type="SMART" id="SM00052">
    <property type="entry name" value="EAL"/>
    <property type="match status" value="1"/>
</dbReference>
<dbReference type="NCBIfam" id="TIGR00229">
    <property type="entry name" value="sensory_box"/>
    <property type="match status" value="1"/>
</dbReference>
<dbReference type="InterPro" id="IPR043128">
    <property type="entry name" value="Rev_trsase/Diguanyl_cyclase"/>
</dbReference>
<evidence type="ECO:0000259" key="2">
    <source>
        <dbReference type="PROSITE" id="PS50883"/>
    </source>
</evidence>
<organism evidence="4 5">
    <name type="scientific">Tetzosporium hominis</name>
    <dbReference type="NCBI Taxonomy" id="2020506"/>
    <lineage>
        <taxon>Bacteria</taxon>
        <taxon>Bacillati</taxon>
        <taxon>Bacillota</taxon>
        <taxon>Bacilli</taxon>
        <taxon>Bacillales</taxon>
        <taxon>Caryophanaceae</taxon>
        <taxon>Tetzosporium</taxon>
    </lineage>
</organism>
<sequence length="575" mass="65959">MKTDCKGVLYMAQTNYTLDNLHQPFEMKSIPTEWEQVKAGLKQGFMFYVVDASGIILSTNAHFLERSEWTPKRVIGKSIWQLLPDEESSRHKAHQILQQLERGSVWQGSVEKCTKSGQPYWVQMLAIPVMDEDDVVQHSYIIEEEITDKKTMQTKLEEAAYVDLETGLLSRYKMEEIMKEQLAKKMEFTYVLLSIDKFYTLKELMNEQHEEALLHEFTQLLKKYFPDSEIGRMGRNEFALITPLSDWYIQGFGDFLKSNPVYIDGKAVALTVSGSMTRYPDDQKTLHHIVEAAHNSLQRVKQQGGNLITTLPKDAHSKLSRRVEIEKELLVALDQQNLEVVYLPILDTASKKVTSFEALVRWESDVLGQVPPEELIPIAEQTGLINDLGTFVLEKSCKQAAEWHQKGYDIKVNVNLSVREFHDKNMPRIITQILQQTGCPANRLQIEITEKFALEAESEKAIIEQMHALNREGIRFVLDDFGTGYASLRYLQILPIESLKIDRTFIQSMTQNDKVMRLIKGMVSLGHSLQIRVLAEGIETEQQAKQLQSMGCDGLQGFYFSKPLKSTELETYFQS</sequence>
<reference evidence="4 5" key="1">
    <citation type="submission" date="2017-07" db="EMBL/GenBank/DDBJ databases">
        <title>Tetzosporium hominis gen.nov. sp.nov.</title>
        <authorList>
            <person name="Tetz G."/>
            <person name="Tetz V."/>
        </authorList>
    </citation>
    <scope>NUCLEOTIDE SEQUENCE [LARGE SCALE GENOMIC DNA]</scope>
    <source>
        <strain evidence="4 5">VT-49</strain>
    </source>
</reference>
<dbReference type="Gene3D" id="3.20.20.450">
    <property type="entry name" value="EAL domain"/>
    <property type="match status" value="1"/>
</dbReference>
<dbReference type="InterPro" id="IPR000700">
    <property type="entry name" value="PAS-assoc_C"/>
</dbReference>
<dbReference type="PROSITE" id="PS50113">
    <property type="entry name" value="PAC"/>
    <property type="match status" value="1"/>
</dbReference>
<evidence type="ECO:0000259" key="3">
    <source>
        <dbReference type="PROSITE" id="PS50887"/>
    </source>
</evidence>
<dbReference type="Pfam" id="PF00563">
    <property type="entry name" value="EAL"/>
    <property type="match status" value="1"/>
</dbReference>